<feature type="transmembrane region" description="Helical" evidence="16">
    <location>
        <begin position="75"/>
        <end position="104"/>
    </location>
</feature>
<keyword evidence="6" id="KW-0813">Transport</keyword>
<keyword evidence="7" id="KW-1003">Cell membrane</keyword>
<keyword evidence="10" id="KW-0808">Transferase</keyword>
<keyword evidence="9" id="KW-0762">Sugar transport</keyword>
<keyword evidence="14 16" id="KW-0472">Membrane</keyword>
<evidence type="ECO:0000256" key="12">
    <source>
        <dbReference type="ARBA" id="ARBA00022692"/>
    </source>
</evidence>
<dbReference type="GO" id="GO:0022872">
    <property type="term" value="F:protein-N(PI)-phosphohistidine-mannitol phosphotransferase system transmembrane transporter activity"/>
    <property type="evidence" value="ECO:0007669"/>
    <property type="project" value="InterPro"/>
</dbReference>
<reference evidence="19 20" key="1">
    <citation type="submission" date="2016-08" db="EMBL/GenBank/DDBJ databases">
        <title>Novel Firmicutes and Novel Genomes.</title>
        <authorList>
            <person name="Poppleton D.I."/>
            <person name="Gribaldo S."/>
        </authorList>
    </citation>
    <scope>NUCLEOTIDE SEQUENCE [LARGE SCALE GENOMIC DNA]</scope>
    <source>
        <strain evidence="19 20">CTT3</strain>
    </source>
</reference>
<dbReference type="InterPro" id="IPR013014">
    <property type="entry name" value="PTS_EIIC_2"/>
</dbReference>
<dbReference type="NCBIfam" id="NF011663">
    <property type="entry name" value="PRK15083.1"/>
    <property type="match status" value="1"/>
</dbReference>
<dbReference type="OrthoDB" id="9814222at2"/>
<dbReference type="NCBIfam" id="TIGR00851">
    <property type="entry name" value="mtlA"/>
    <property type="match status" value="1"/>
</dbReference>
<keyword evidence="13 16" id="KW-1133">Transmembrane helix</keyword>
<feature type="transmembrane region" description="Helical" evidence="16">
    <location>
        <begin position="308"/>
        <end position="330"/>
    </location>
</feature>
<evidence type="ECO:0000256" key="16">
    <source>
        <dbReference type="SAM" id="Phobius"/>
    </source>
</evidence>
<dbReference type="Pfam" id="PF02378">
    <property type="entry name" value="PTS_EIIC"/>
    <property type="match status" value="1"/>
</dbReference>
<feature type="domain" description="PTS EIIB type-2" evidence="17">
    <location>
        <begin position="373"/>
        <end position="466"/>
    </location>
</feature>
<dbReference type="InterPro" id="IPR029503">
    <property type="entry name" value="PTS_EIIB_mannitol"/>
</dbReference>
<keyword evidence="8" id="KW-0597">Phosphoprotein</keyword>
<evidence type="ECO:0000256" key="15">
    <source>
        <dbReference type="ARBA" id="ARBA00033349"/>
    </source>
</evidence>
<dbReference type="Proteomes" id="UP000284177">
    <property type="component" value="Unassembled WGS sequence"/>
</dbReference>
<gene>
    <name evidence="19" type="ORF">BET03_09190</name>
</gene>
<comment type="caution">
    <text evidence="19">The sequence shown here is derived from an EMBL/GenBank/DDBJ whole genome shotgun (WGS) entry which is preliminary data.</text>
</comment>
<keyword evidence="20" id="KW-1185">Reference proteome</keyword>
<feature type="transmembrane region" description="Helical" evidence="16">
    <location>
        <begin position="264"/>
        <end position="288"/>
    </location>
</feature>
<evidence type="ECO:0000256" key="4">
    <source>
        <dbReference type="ARBA" id="ARBA00011909"/>
    </source>
</evidence>
<evidence type="ECO:0000313" key="20">
    <source>
        <dbReference type="Proteomes" id="UP000284177"/>
    </source>
</evidence>
<dbReference type="AlphaFoldDB" id="A0A419T7Y5"/>
<proteinExistence type="predicted"/>
<evidence type="ECO:0000259" key="17">
    <source>
        <dbReference type="PROSITE" id="PS51099"/>
    </source>
</evidence>
<evidence type="ECO:0000259" key="18">
    <source>
        <dbReference type="PROSITE" id="PS51104"/>
    </source>
</evidence>
<evidence type="ECO:0000256" key="13">
    <source>
        <dbReference type="ARBA" id="ARBA00022989"/>
    </source>
</evidence>
<dbReference type="InterPro" id="IPR003501">
    <property type="entry name" value="PTS_EIIB_2/3"/>
</dbReference>
<dbReference type="EC" id="2.7.1.197" evidence="4"/>
<dbReference type="InterPro" id="IPR004718">
    <property type="entry name" value="PTS_IIC_mtl"/>
</dbReference>
<evidence type="ECO:0000256" key="9">
    <source>
        <dbReference type="ARBA" id="ARBA00022597"/>
    </source>
</evidence>
<feature type="domain" description="PTS EIIC type-2" evidence="18">
    <location>
        <begin position="8"/>
        <end position="325"/>
    </location>
</feature>
<dbReference type="GO" id="GO:0005886">
    <property type="term" value="C:plasma membrane"/>
    <property type="evidence" value="ECO:0007669"/>
    <property type="project" value="UniProtKB-SubCell"/>
</dbReference>
<dbReference type="PANTHER" id="PTHR30181:SF2">
    <property type="entry name" value="PTS SYSTEM MANNITOL-SPECIFIC EIICBA COMPONENT"/>
    <property type="match status" value="1"/>
</dbReference>
<evidence type="ECO:0000313" key="19">
    <source>
        <dbReference type="EMBL" id="RKD33476.1"/>
    </source>
</evidence>
<evidence type="ECO:0000256" key="6">
    <source>
        <dbReference type="ARBA" id="ARBA00022448"/>
    </source>
</evidence>
<dbReference type="CDD" id="cd05567">
    <property type="entry name" value="PTS_IIB_mannitol"/>
    <property type="match status" value="1"/>
</dbReference>
<dbReference type="InterPro" id="IPR013011">
    <property type="entry name" value="PTS_EIIB_2"/>
</dbReference>
<feature type="transmembrane region" description="Helical" evidence="16">
    <location>
        <begin position="209"/>
        <end position="230"/>
    </location>
</feature>
<dbReference type="Pfam" id="PF02302">
    <property type="entry name" value="PTS_IIB"/>
    <property type="match status" value="1"/>
</dbReference>
<evidence type="ECO:0000256" key="11">
    <source>
        <dbReference type="ARBA" id="ARBA00022683"/>
    </source>
</evidence>
<dbReference type="Gene3D" id="3.40.50.2300">
    <property type="match status" value="1"/>
</dbReference>
<dbReference type="PROSITE" id="PS51104">
    <property type="entry name" value="PTS_EIIC_TYPE_2"/>
    <property type="match status" value="1"/>
</dbReference>
<evidence type="ECO:0000256" key="3">
    <source>
        <dbReference type="ARBA" id="ARBA00004651"/>
    </source>
</evidence>
<sequence>MRSKVQAFGGFLTGMVIPNMGAFIAWGFITALFIPTGWVPNEYFSKLVGPMINYLLPLLLAYTGGKLVAGQRGGVAGAIGTFGLIVGAEIPMFLGAMIMGPFSAYIVKKFDEMIEDRIPTGFEMVINNFSLGIIGLLLCLFSYSLIGPVILQANKAVTVAIEGLVKTGFLPLLSVINEPAKVLFLNNVIDQGIYYPLGMQNTLEAGKSIYFMVASNPGPGLGLLLAYSLFGKGTSKKTAPGAIIIHFLGGIHEMYFPYVLMKPILIISMILGGASGILTFSLFNVGLVAGPSPGSIFAYLALTPKGNFIGVIAGVLVATAVSFSITSLILKSSKQTEEEFEESVKKSKEMKQEGKKLLNPALVQKEVSNSPINFVAFACDAGLGSSAMGASAFRKRVEKEGLSITVKNFAIEKVPQEVDVIVTHKSLLDRAKLAWPNKRIVTIENFMKDSNIEQLLEELLAQKQNA</sequence>
<feature type="transmembrane region" description="Helical" evidence="16">
    <location>
        <begin position="51"/>
        <end position="69"/>
    </location>
</feature>
<dbReference type="InterPro" id="IPR003352">
    <property type="entry name" value="PTS_EIIC"/>
</dbReference>
<evidence type="ECO:0000256" key="7">
    <source>
        <dbReference type="ARBA" id="ARBA00022475"/>
    </source>
</evidence>
<dbReference type="InterPro" id="IPR050893">
    <property type="entry name" value="Sugar_PTS"/>
</dbReference>
<evidence type="ECO:0000256" key="10">
    <source>
        <dbReference type="ARBA" id="ARBA00022679"/>
    </source>
</evidence>
<evidence type="ECO:0000256" key="5">
    <source>
        <dbReference type="ARBA" id="ARBA00021825"/>
    </source>
</evidence>
<protein>
    <recommendedName>
        <fullName evidence="5">PTS system mannitol-specific EIICB component</fullName>
        <ecNumber evidence="4">2.7.1.197</ecNumber>
    </recommendedName>
    <alternativeName>
        <fullName evidence="15">EIICB-Mtl</fullName>
    </alternativeName>
</protein>
<evidence type="ECO:0000256" key="8">
    <source>
        <dbReference type="ARBA" id="ARBA00022553"/>
    </source>
</evidence>
<evidence type="ECO:0000256" key="14">
    <source>
        <dbReference type="ARBA" id="ARBA00023136"/>
    </source>
</evidence>
<dbReference type="SUPFAM" id="SSF52794">
    <property type="entry name" value="PTS system IIB component-like"/>
    <property type="match status" value="1"/>
</dbReference>
<keyword evidence="12 16" id="KW-0812">Transmembrane</keyword>
<dbReference type="PROSITE" id="PS51099">
    <property type="entry name" value="PTS_EIIB_TYPE_2"/>
    <property type="match status" value="1"/>
</dbReference>
<evidence type="ECO:0000256" key="2">
    <source>
        <dbReference type="ARBA" id="ARBA00002434"/>
    </source>
</evidence>
<accession>A0A419T7Y5</accession>
<dbReference type="GO" id="GO:0009401">
    <property type="term" value="P:phosphoenolpyruvate-dependent sugar phosphotransferase system"/>
    <property type="evidence" value="ECO:0007669"/>
    <property type="project" value="UniProtKB-KW"/>
</dbReference>
<organism evidence="19 20">
    <name type="scientific">Thermohalobacter berrensis</name>
    <dbReference type="NCBI Taxonomy" id="99594"/>
    <lineage>
        <taxon>Bacteria</taxon>
        <taxon>Bacillati</taxon>
        <taxon>Bacillota</taxon>
        <taxon>Tissierellia</taxon>
        <taxon>Tissierellales</taxon>
        <taxon>Thermohalobacteraceae</taxon>
        <taxon>Thermohalobacter</taxon>
    </lineage>
</organism>
<dbReference type="EMBL" id="MCIB01000006">
    <property type="protein sequence ID" value="RKD33476.1"/>
    <property type="molecule type" value="Genomic_DNA"/>
</dbReference>
<comment type="function">
    <text evidence="2">The phosphoenolpyruvate-dependent sugar phosphotransferase system (sugar PTS), a major carbohydrate active transport system, catalyzes the phosphorylation of incoming sugar substrates concomitantly with their translocation across the cell membrane. The enzyme II CmtAB PTS system is involved in D-mannitol transport.</text>
</comment>
<name>A0A419T7Y5_9FIRM</name>
<dbReference type="GO" id="GO:0090563">
    <property type="term" value="F:protein-phosphocysteine-sugar phosphotransferase activity"/>
    <property type="evidence" value="ECO:0007669"/>
    <property type="project" value="TreeGrafter"/>
</dbReference>
<comment type="catalytic activity">
    <reaction evidence="1">
        <text>D-mannitol(out) + N(pros)-phospho-L-histidyl-[protein] = D-mannitol 1-phosphate(in) + L-histidyl-[protein]</text>
        <dbReference type="Rhea" id="RHEA:33363"/>
        <dbReference type="Rhea" id="RHEA-COMP:9745"/>
        <dbReference type="Rhea" id="RHEA-COMP:9746"/>
        <dbReference type="ChEBI" id="CHEBI:16899"/>
        <dbReference type="ChEBI" id="CHEBI:29979"/>
        <dbReference type="ChEBI" id="CHEBI:61381"/>
        <dbReference type="ChEBI" id="CHEBI:64837"/>
        <dbReference type="EC" id="2.7.1.197"/>
    </reaction>
</comment>
<dbReference type="InterPro" id="IPR036095">
    <property type="entry name" value="PTS_EIIB-like_sf"/>
</dbReference>
<dbReference type="PANTHER" id="PTHR30181">
    <property type="entry name" value="MANNITOL PERMEASE IIC COMPONENT"/>
    <property type="match status" value="1"/>
</dbReference>
<comment type="subcellular location">
    <subcellularLocation>
        <location evidence="3">Cell membrane</location>
        <topology evidence="3">Multi-pass membrane protein</topology>
    </subcellularLocation>
</comment>
<keyword evidence="11" id="KW-0598">Phosphotransferase system</keyword>
<evidence type="ECO:0000256" key="1">
    <source>
        <dbReference type="ARBA" id="ARBA00001655"/>
    </source>
</evidence>
<feature type="transmembrane region" description="Helical" evidence="16">
    <location>
        <begin position="125"/>
        <end position="146"/>
    </location>
</feature>